<proteinExistence type="predicted"/>
<accession>A6IWT9</accession>
<dbReference type="AlphaFoldDB" id="A6IWT9"/>
<evidence type="ECO:0000313" key="2">
    <source>
        <dbReference type="Proteomes" id="UP000234681"/>
    </source>
</evidence>
<dbReference type="Proteomes" id="UP000234681">
    <property type="component" value="Chromosome 16"/>
</dbReference>
<name>A6IWT9_RAT</name>
<dbReference type="EMBL" id="CH473970">
    <property type="protein sequence ID" value="EDM08783.1"/>
    <property type="molecule type" value="Genomic_DNA"/>
</dbReference>
<sequence>MAQGHFSAQPALSLYPGVRAHALGSGRMRWGHGRCTGVMAGVLGSRAHCFEKVCHLTNVGSQWL</sequence>
<organism evidence="1 2">
    <name type="scientific">Rattus norvegicus</name>
    <name type="common">Rat</name>
    <dbReference type="NCBI Taxonomy" id="10116"/>
    <lineage>
        <taxon>Eukaryota</taxon>
        <taxon>Metazoa</taxon>
        <taxon>Chordata</taxon>
        <taxon>Craniata</taxon>
        <taxon>Vertebrata</taxon>
        <taxon>Euteleostomi</taxon>
        <taxon>Mammalia</taxon>
        <taxon>Eutheria</taxon>
        <taxon>Euarchontoglires</taxon>
        <taxon>Glires</taxon>
        <taxon>Rodentia</taxon>
        <taxon>Myomorpha</taxon>
        <taxon>Muroidea</taxon>
        <taxon>Muridae</taxon>
        <taxon>Murinae</taxon>
        <taxon>Rattus</taxon>
    </lineage>
</organism>
<reference evidence="1 2" key="1">
    <citation type="submission" date="2005-09" db="EMBL/GenBank/DDBJ databases">
        <authorList>
            <person name="Mural R.J."/>
            <person name="Li P.W."/>
            <person name="Adams M.D."/>
            <person name="Amanatides P.G."/>
            <person name="Baden-Tillson H."/>
            <person name="Barnstead M."/>
            <person name="Chin S.H."/>
            <person name="Dew I."/>
            <person name="Evans C.A."/>
            <person name="Ferriera S."/>
            <person name="Flanigan M."/>
            <person name="Fosler C."/>
            <person name="Glodek A."/>
            <person name="Gu Z."/>
            <person name="Holt R.A."/>
            <person name="Jennings D."/>
            <person name="Kraft C.L."/>
            <person name="Lu F."/>
            <person name="Nguyen T."/>
            <person name="Nusskern D.R."/>
            <person name="Pfannkoch C.M."/>
            <person name="Sitter C."/>
            <person name="Sutton G.G."/>
            <person name="Venter J.C."/>
            <person name="Wang Z."/>
            <person name="Woodage T."/>
            <person name="Zheng X.H."/>
            <person name="Zhong F."/>
        </authorList>
    </citation>
    <scope>NUCLEOTIDE SEQUENCE [LARGE SCALE GENOMIC DNA]</scope>
    <source>
        <strain>BN</strain>
        <strain evidence="2">Sprague-Dawley</strain>
    </source>
</reference>
<gene>
    <name evidence="1" type="ORF">rCG_63560</name>
</gene>
<protein>
    <submittedName>
        <fullName evidence="1">RCG63560</fullName>
    </submittedName>
</protein>
<evidence type="ECO:0000313" key="1">
    <source>
        <dbReference type="EMBL" id="EDM08783.1"/>
    </source>
</evidence>